<evidence type="ECO:0000256" key="1">
    <source>
        <dbReference type="SAM" id="MobiDB-lite"/>
    </source>
</evidence>
<evidence type="ECO:0000313" key="5">
    <source>
        <dbReference type="Proteomes" id="UP001219605"/>
    </source>
</evidence>
<feature type="region of interest" description="Disordered" evidence="1">
    <location>
        <begin position="150"/>
        <end position="227"/>
    </location>
</feature>
<dbReference type="Proteomes" id="UP001219605">
    <property type="component" value="Chromosome"/>
</dbReference>
<feature type="compositionally biased region" description="Low complexity" evidence="1">
    <location>
        <begin position="192"/>
        <end position="217"/>
    </location>
</feature>
<dbReference type="EMBL" id="CP118615">
    <property type="protein sequence ID" value="WDZ87682.1"/>
    <property type="molecule type" value="Genomic_DNA"/>
</dbReference>
<protein>
    <submittedName>
        <fullName evidence="4">LPXTG cell wall anchor domain-containing protein</fullName>
    </submittedName>
</protein>
<feature type="signal peptide" evidence="3">
    <location>
        <begin position="1"/>
        <end position="24"/>
    </location>
</feature>
<dbReference type="NCBIfam" id="TIGR01167">
    <property type="entry name" value="LPXTG_anchor"/>
    <property type="match status" value="1"/>
</dbReference>
<keyword evidence="3" id="KW-0732">Signal</keyword>
<evidence type="ECO:0000256" key="2">
    <source>
        <dbReference type="SAM" id="Phobius"/>
    </source>
</evidence>
<evidence type="ECO:0000256" key="3">
    <source>
        <dbReference type="SAM" id="SignalP"/>
    </source>
</evidence>
<reference evidence="4 5" key="1">
    <citation type="submission" date="2023-02" db="EMBL/GenBank/DDBJ databases">
        <authorList>
            <person name="Mo P."/>
        </authorList>
    </citation>
    <scope>NUCLEOTIDE SEQUENCE [LARGE SCALE GENOMIC DNA]</scope>
    <source>
        <strain evidence="4 5">HUAS 3</strain>
    </source>
</reference>
<keyword evidence="2" id="KW-0812">Transmembrane</keyword>
<evidence type="ECO:0000313" key="4">
    <source>
        <dbReference type="EMBL" id="WDZ87682.1"/>
    </source>
</evidence>
<sequence>MPQRRHVACAVVSAAAATTFLAFATPAWAVSTAELRQSDVKAGEFENQKCSDARFADLPDDHDGWHFILPGNKSQSGDFLGLELTFTDGVQDVTVTIPDDADPYPDAFYTTGGPNAQVKHAYLFTPAGWTLVTGEATISGKADYFNLSHTCPGEPAPSTPTPTPTPSGSVSPTPDESVSPTPDESVSPTPDESVSPTPDESTSPTPGESVTPSTSETPGGGGGGDLPLTGAAATTIALLGVGLIGGGATLMVLRRRRDNITFTS</sequence>
<feature type="compositionally biased region" description="Polar residues" evidence="1">
    <location>
        <begin position="176"/>
        <end position="190"/>
    </location>
</feature>
<proteinExistence type="predicted"/>
<feature type="compositionally biased region" description="Pro residues" evidence="1">
    <location>
        <begin position="154"/>
        <end position="165"/>
    </location>
</feature>
<keyword evidence="2" id="KW-1133">Transmembrane helix</keyword>
<organism evidence="4 5">
    <name type="scientific">Micromonospora cathayae</name>
    <dbReference type="NCBI Taxonomy" id="3028804"/>
    <lineage>
        <taxon>Bacteria</taxon>
        <taxon>Bacillati</taxon>
        <taxon>Actinomycetota</taxon>
        <taxon>Actinomycetes</taxon>
        <taxon>Micromonosporales</taxon>
        <taxon>Micromonosporaceae</taxon>
        <taxon>Micromonospora</taxon>
    </lineage>
</organism>
<keyword evidence="5" id="KW-1185">Reference proteome</keyword>
<name>A0ABY7ZX70_9ACTN</name>
<feature type="transmembrane region" description="Helical" evidence="2">
    <location>
        <begin position="231"/>
        <end position="253"/>
    </location>
</feature>
<accession>A0ABY7ZX70</accession>
<gene>
    <name evidence="4" type="ORF">PVK37_15360</name>
</gene>
<dbReference type="RefSeq" id="WP_275034689.1">
    <property type="nucleotide sequence ID" value="NZ_CP118615.1"/>
</dbReference>
<keyword evidence="2" id="KW-0472">Membrane</keyword>
<feature type="chain" id="PRO_5046487480" evidence="3">
    <location>
        <begin position="25"/>
        <end position="264"/>
    </location>
</feature>